<reference evidence="2 3" key="1">
    <citation type="submission" date="2016-05" db="EMBL/GenBank/DDBJ databases">
        <title>A degradative enzymes factory behind the ericoid mycorrhizal symbiosis.</title>
        <authorList>
            <consortium name="DOE Joint Genome Institute"/>
            <person name="Martino E."/>
            <person name="Morin E."/>
            <person name="Grelet G."/>
            <person name="Kuo A."/>
            <person name="Kohler A."/>
            <person name="Daghino S."/>
            <person name="Barry K."/>
            <person name="Choi C."/>
            <person name="Cichocki N."/>
            <person name="Clum A."/>
            <person name="Copeland A."/>
            <person name="Hainaut M."/>
            <person name="Haridas S."/>
            <person name="Labutti K."/>
            <person name="Lindquist E."/>
            <person name="Lipzen A."/>
            <person name="Khouja H.-R."/>
            <person name="Murat C."/>
            <person name="Ohm R."/>
            <person name="Olson A."/>
            <person name="Spatafora J."/>
            <person name="Veneault-Fourrey C."/>
            <person name="Henrissat B."/>
            <person name="Grigoriev I."/>
            <person name="Martin F."/>
            <person name="Perotto S."/>
        </authorList>
    </citation>
    <scope>NUCLEOTIDE SEQUENCE [LARGE SCALE GENOMIC DNA]</scope>
    <source>
        <strain evidence="2 3">UAMH 7357</strain>
    </source>
</reference>
<evidence type="ECO:0000313" key="3">
    <source>
        <dbReference type="Proteomes" id="UP000235672"/>
    </source>
</evidence>
<organism evidence="2 3">
    <name type="scientific">Hyaloscypha hepaticicola</name>
    <dbReference type="NCBI Taxonomy" id="2082293"/>
    <lineage>
        <taxon>Eukaryota</taxon>
        <taxon>Fungi</taxon>
        <taxon>Dikarya</taxon>
        <taxon>Ascomycota</taxon>
        <taxon>Pezizomycotina</taxon>
        <taxon>Leotiomycetes</taxon>
        <taxon>Helotiales</taxon>
        <taxon>Hyaloscyphaceae</taxon>
        <taxon>Hyaloscypha</taxon>
    </lineage>
</organism>
<gene>
    <name evidence="2" type="ORF">NA56DRAFT_707250</name>
</gene>
<dbReference type="EMBL" id="KZ613497">
    <property type="protein sequence ID" value="PMD17846.1"/>
    <property type="molecule type" value="Genomic_DNA"/>
</dbReference>
<accession>A0A2J6PV97</accession>
<sequence length="166" mass="18348">MAAGNSTVATPYSSNTQVACEQSDAPKQGERVFISRRPPTREVNSDSTEWTGVFTPTPPDSPISEATHTPRNHDGVRHHIGSESTVAPLSHNRLAKWQETHSTFEALNDNKVQGQGSFPSSGTVHMKYVELELNHKEKQWVSRGGRHEQGTHHGYTDRGLRLAEIA</sequence>
<evidence type="ECO:0000256" key="1">
    <source>
        <dbReference type="SAM" id="MobiDB-lite"/>
    </source>
</evidence>
<keyword evidence="3" id="KW-1185">Reference proteome</keyword>
<dbReference type="Proteomes" id="UP000235672">
    <property type="component" value="Unassembled WGS sequence"/>
</dbReference>
<proteinExistence type="predicted"/>
<dbReference type="AlphaFoldDB" id="A0A2J6PV97"/>
<evidence type="ECO:0000313" key="2">
    <source>
        <dbReference type="EMBL" id="PMD17846.1"/>
    </source>
</evidence>
<name>A0A2J6PV97_9HELO</name>
<feature type="compositionally biased region" description="Polar residues" evidence="1">
    <location>
        <begin position="1"/>
        <end position="20"/>
    </location>
</feature>
<feature type="region of interest" description="Disordered" evidence="1">
    <location>
        <begin position="1"/>
        <end position="74"/>
    </location>
</feature>
<protein>
    <submittedName>
        <fullName evidence="2">Uncharacterized protein</fullName>
    </submittedName>
</protein>